<sequence>MRACLLLLLAVFLVLPSAGCSGGGEFDLHGYVAKVEKKRLLIVWGVSKEDVGTLSLNELLEKAAPNAVELNYGGASKFKAGDKVRVRTTGVSDDSYPAIMDGKKVELAEP</sequence>
<accession>A0ABS3WBK9</accession>
<feature type="chain" id="PRO_5045913568" evidence="1">
    <location>
        <begin position="21"/>
        <end position="110"/>
    </location>
</feature>
<evidence type="ECO:0000313" key="2">
    <source>
        <dbReference type="EMBL" id="MBO7745712.1"/>
    </source>
</evidence>
<protein>
    <submittedName>
        <fullName evidence="2">DUF3221 domain-containing protein</fullName>
    </submittedName>
</protein>
<comment type="caution">
    <text evidence="2">The sequence shown here is derived from an EMBL/GenBank/DDBJ whole genome shotgun (WGS) entry which is preliminary data.</text>
</comment>
<gene>
    <name evidence="2" type="ORF">I8J29_15985</name>
</gene>
<reference evidence="2 3" key="1">
    <citation type="submission" date="2021-03" db="EMBL/GenBank/DDBJ databases">
        <title>Paenibacillus artemisicola MWE-103 whole genome sequence.</title>
        <authorList>
            <person name="Ham Y.J."/>
        </authorList>
    </citation>
    <scope>NUCLEOTIDE SEQUENCE [LARGE SCALE GENOMIC DNA]</scope>
    <source>
        <strain evidence="2 3">MWE-103</strain>
    </source>
</reference>
<evidence type="ECO:0000313" key="3">
    <source>
        <dbReference type="Proteomes" id="UP000670947"/>
    </source>
</evidence>
<keyword evidence="1" id="KW-0732">Signal</keyword>
<dbReference type="EMBL" id="JAGGDJ010000011">
    <property type="protein sequence ID" value="MBO7745712.1"/>
    <property type="molecule type" value="Genomic_DNA"/>
</dbReference>
<dbReference type="Pfam" id="PF11518">
    <property type="entry name" value="DUF3221"/>
    <property type="match status" value="1"/>
</dbReference>
<evidence type="ECO:0000256" key="1">
    <source>
        <dbReference type="SAM" id="SignalP"/>
    </source>
</evidence>
<dbReference type="InterPro" id="IPR021598">
    <property type="entry name" value="DUF3221"/>
</dbReference>
<proteinExistence type="predicted"/>
<dbReference type="RefSeq" id="WP_208848537.1">
    <property type="nucleotide sequence ID" value="NZ_JAGGDJ010000011.1"/>
</dbReference>
<name>A0ABS3WBK9_9BACL</name>
<feature type="signal peptide" evidence="1">
    <location>
        <begin position="1"/>
        <end position="20"/>
    </location>
</feature>
<keyword evidence="3" id="KW-1185">Reference proteome</keyword>
<dbReference type="Proteomes" id="UP000670947">
    <property type="component" value="Unassembled WGS sequence"/>
</dbReference>
<organism evidence="2 3">
    <name type="scientific">Paenibacillus artemisiicola</name>
    <dbReference type="NCBI Taxonomy" id="1172618"/>
    <lineage>
        <taxon>Bacteria</taxon>
        <taxon>Bacillati</taxon>
        <taxon>Bacillota</taxon>
        <taxon>Bacilli</taxon>
        <taxon>Bacillales</taxon>
        <taxon>Paenibacillaceae</taxon>
        <taxon>Paenibacillus</taxon>
    </lineage>
</organism>